<evidence type="ECO:0000256" key="5">
    <source>
        <dbReference type="ARBA" id="ARBA00023136"/>
    </source>
</evidence>
<dbReference type="RefSeq" id="WP_253053867.1">
    <property type="nucleotide sequence ID" value="NZ_JAMXWN010000005.1"/>
</dbReference>
<evidence type="ECO:0000313" key="8">
    <source>
        <dbReference type="EMBL" id="MFC6385021.1"/>
    </source>
</evidence>
<gene>
    <name evidence="8" type="ORF">ACFP7A_00265</name>
</gene>
<feature type="transmembrane region" description="Helical" evidence="6">
    <location>
        <begin position="46"/>
        <end position="66"/>
    </location>
</feature>
<name>A0ABW1W8Z8_9BACL</name>
<keyword evidence="2" id="KW-1003">Cell membrane</keyword>
<dbReference type="EMBL" id="JBHSTQ010000001">
    <property type="protein sequence ID" value="MFC6385021.1"/>
    <property type="molecule type" value="Genomic_DNA"/>
</dbReference>
<accession>A0ABW1W8Z8</accession>
<dbReference type="InterPro" id="IPR001279">
    <property type="entry name" value="Metallo-B-lactamas"/>
</dbReference>
<keyword evidence="9" id="KW-1185">Reference proteome</keyword>
<evidence type="ECO:0000256" key="3">
    <source>
        <dbReference type="ARBA" id="ARBA00022692"/>
    </source>
</evidence>
<dbReference type="Pfam" id="PF13567">
    <property type="entry name" value="DUF4131"/>
    <property type="match status" value="1"/>
</dbReference>
<feature type="transmembrane region" description="Helical" evidence="6">
    <location>
        <begin position="231"/>
        <end position="253"/>
    </location>
</feature>
<evidence type="ECO:0000259" key="7">
    <source>
        <dbReference type="SMART" id="SM00849"/>
    </source>
</evidence>
<evidence type="ECO:0000256" key="2">
    <source>
        <dbReference type="ARBA" id="ARBA00022475"/>
    </source>
</evidence>
<organism evidence="8 9">
    <name type="scientific">Sporolactobacillus kofuensis</name>
    <dbReference type="NCBI Taxonomy" id="269672"/>
    <lineage>
        <taxon>Bacteria</taxon>
        <taxon>Bacillati</taxon>
        <taxon>Bacillota</taxon>
        <taxon>Bacilli</taxon>
        <taxon>Bacillales</taxon>
        <taxon>Sporolactobacillaceae</taxon>
        <taxon>Sporolactobacillus</taxon>
    </lineage>
</organism>
<dbReference type="Proteomes" id="UP001596267">
    <property type="component" value="Unassembled WGS sequence"/>
</dbReference>
<feature type="transmembrane region" description="Helical" evidence="6">
    <location>
        <begin position="284"/>
        <end position="304"/>
    </location>
</feature>
<keyword evidence="3 6" id="KW-0812">Transmembrane</keyword>
<dbReference type="Gene3D" id="3.60.15.10">
    <property type="entry name" value="Ribonuclease Z/Hydroxyacylglutathione hydrolase-like"/>
    <property type="match status" value="1"/>
</dbReference>
<feature type="transmembrane region" description="Helical" evidence="6">
    <location>
        <begin position="380"/>
        <end position="400"/>
    </location>
</feature>
<dbReference type="NCBIfam" id="TIGR00361">
    <property type="entry name" value="ComEC_Rec2"/>
    <property type="match status" value="1"/>
</dbReference>
<feature type="transmembrane region" description="Helical" evidence="6">
    <location>
        <begin position="259"/>
        <end position="277"/>
    </location>
</feature>
<evidence type="ECO:0000256" key="1">
    <source>
        <dbReference type="ARBA" id="ARBA00004651"/>
    </source>
</evidence>
<comment type="subcellular location">
    <subcellularLocation>
        <location evidence="1">Cell membrane</location>
        <topology evidence="1">Multi-pass membrane protein</topology>
    </subcellularLocation>
</comment>
<dbReference type="NCBIfam" id="TIGR00360">
    <property type="entry name" value="ComEC_N-term"/>
    <property type="match status" value="1"/>
</dbReference>
<feature type="transmembrane region" description="Helical" evidence="6">
    <location>
        <begin position="324"/>
        <end position="343"/>
    </location>
</feature>
<proteinExistence type="predicted"/>
<dbReference type="Pfam" id="PF03772">
    <property type="entry name" value="Competence"/>
    <property type="match status" value="1"/>
</dbReference>
<feature type="transmembrane region" description="Helical" evidence="6">
    <location>
        <begin position="407"/>
        <end position="430"/>
    </location>
</feature>
<evidence type="ECO:0000313" key="9">
    <source>
        <dbReference type="Proteomes" id="UP001596267"/>
    </source>
</evidence>
<feature type="domain" description="Metallo-beta-lactamase" evidence="7">
    <location>
        <begin position="512"/>
        <end position="722"/>
    </location>
</feature>
<dbReference type="Pfam" id="PF00753">
    <property type="entry name" value="Lactamase_B"/>
    <property type="match status" value="1"/>
</dbReference>
<keyword evidence="4 6" id="KW-1133">Transmembrane helix</keyword>
<dbReference type="InterPro" id="IPR052159">
    <property type="entry name" value="Competence_DNA_uptake"/>
</dbReference>
<dbReference type="InterPro" id="IPR035681">
    <property type="entry name" value="ComA-like_MBL"/>
</dbReference>
<comment type="caution">
    <text evidence="8">The sequence shown here is derived from an EMBL/GenBank/DDBJ whole genome shotgun (WGS) entry which is preliminary data.</text>
</comment>
<dbReference type="InterPro" id="IPR004797">
    <property type="entry name" value="Competence_ComEC/Rec2"/>
</dbReference>
<keyword evidence="5 6" id="KW-0472">Membrane</keyword>
<dbReference type="PANTHER" id="PTHR30619:SF1">
    <property type="entry name" value="RECOMBINATION PROTEIN 2"/>
    <property type="match status" value="1"/>
</dbReference>
<dbReference type="SUPFAM" id="SSF56281">
    <property type="entry name" value="Metallo-hydrolase/oxidoreductase"/>
    <property type="match status" value="1"/>
</dbReference>
<dbReference type="InterPro" id="IPR025405">
    <property type="entry name" value="DUF4131"/>
</dbReference>
<dbReference type="PANTHER" id="PTHR30619">
    <property type="entry name" value="DNA INTERNALIZATION/COMPETENCE PROTEIN COMEC/REC2"/>
    <property type="match status" value="1"/>
</dbReference>
<dbReference type="SMART" id="SM00849">
    <property type="entry name" value="Lactamase_B"/>
    <property type="match status" value="1"/>
</dbReference>
<dbReference type="InterPro" id="IPR036866">
    <property type="entry name" value="RibonucZ/Hydroxyglut_hydro"/>
</dbReference>
<sequence length="771" mass="87227">MPFIGRWHLFALSGCLSAWAGLEKHSVVPLVVLLIYGVYLAMRKHFAFLFTLLTIFFIIQLDIVYFQTNQSQFSGAEESVQGRIVGLPQVNGDQLTFQLKTDSGESMLIYTKLRSKKEKSFLIRKLKPGMPCRVSGKLEKPPSPTNFHAFDQRQYLERHHIYWQLRATSIPIVTDGSPNLIERMQRLRQNQILFISDHFSTTSSEMMNALIFGADDQMDDELVSAYRMFGLVHLLVVSGMHVVVVFGTLFYIFRRLGVVRDYAMIVMIVLIPFYVILTGSEASIIRSGLTAMIVLFFGLTHYRLPVSDPISLACLLMVVYDPNIVFDLGFQLSFAVTFAVLIGGPTVLQRYRSRIIRSIILSLLCELAAFPIVVFNFYQLSLAGIFLSIFFVPFITLLVFPLGTLAYFASLFHLPFVDFLSFLLDLVLYIPHRLLLFLSNHPLLQLNYGALTGWEAVGSVLLVAVALTIWEMRNGVRSNAVLLAPFLILLVWVYTADYLQPMGKVTFLDVGQGDSILIQLPHRKGALLIDSGGTIAYEQETWQKRKKPFEVGRDVVLKELTALRVNRLDAVFLTHRDTDHIGGMKGLIGKVGIKHLFISPYHDPDHEDLRLMRKMINGGTQLSFVKEGMTIKIGETSFYILSPNVRSTESNDNSLVIYGVMGGQRWMFTGDLSQQGEQKVMEKFPSIKADILKLGHHGSRTSTSERWLEQLDPKIGIISSGKNNRYGHPHVEVLDHLKARKIRTLRTDQLGAIAFYFTNKKIVHVRSAVHP</sequence>
<evidence type="ECO:0000256" key="4">
    <source>
        <dbReference type="ARBA" id="ARBA00022989"/>
    </source>
</evidence>
<feature type="transmembrane region" description="Helical" evidence="6">
    <location>
        <begin position="481"/>
        <end position="499"/>
    </location>
</feature>
<feature type="transmembrane region" description="Helical" evidence="6">
    <location>
        <begin position="450"/>
        <end position="469"/>
    </location>
</feature>
<dbReference type="InterPro" id="IPR004477">
    <property type="entry name" value="ComEC_N"/>
</dbReference>
<protein>
    <submittedName>
        <fullName evidence="8">DNA internalization-related competence protein ComEC/Rec2</fullName>
    </submittedName>
</protein>
<reference evidence="9" key="1">
    <citation type="journal article" date="2019" name="Int. J. Syst. Evol. Microbiol.">
        <title>The Global Catalogue of Microorganisms (GCM) 10K type strain sequencing project: providing services to taxonomists for standard genome sequencing and annotation.</title>
        <authorList>
            <consortium name="The Broad Institute Genomics Platform"/>
            <consortium name="The Broad Institute Genome Sequencing Center for Infectious Disease"/>
            <person name="Wu L."/>
            <person name="Ma J."/>
        </authorList>
    </citation>
    <scope>NUCLEOTIDE SEQUENCE [LARGE SCALE GENOMIC DNA]</scope>
    <source>
        <strain evidence="9">CCUG 42001</strain>
    </source>
</reference>
<evidence type="ECO:0000256" key="6">
    <source>
        <dbReference type="SAM" id="Phobius"/>
    </source>
</evidence>
<dbReference type="CDD" id="cd07731">
    <property type="entry name" value="ComA-like_MBL-fold"/>
    <property type="match status" value="1"/>
</dbReference>
<feature type="transmembrane region" description="Helical" evidence="6">
    <location>
        <begin position="355"/>
        <end position="374"/>
    </location>
</feature>